<dbReference type="RefSeq" id="WP_226585684.1">
    <property type="nucleotide sequence ID" value="NZ_BLAY01000079.1"/>
</dbReference>
<reference evidence="3" key="1">
    <citation type="submission" date="2019-10" db="EMBL/GenBank/DDBJ databases">
        <title>Draft genome sequece of Microseira wollei NIES-4236.</title>
        <authorList>
            <person name="Yamaguchi H."/>
            <person name="Suzuki S."/>
            <person name="Kawachi M."/>
        </authorList>
    </citation>
    <scope>NUCLEOTIDE SEQUENCE</scope>
    <source>
        <strain evidence="3">NIES-4236</strain>
    </source>
</reference>
<dbReference type="Proteomes" id="UP001050975">
    <property type="component" value="Unassembled WGS sequence"/>
</dbReference>
<dbReference type="InterPro" id="IPR024983">
    <property type="entry name" value="CHAT_dom"/>
</dbReference>
<keyword evidence="1" id="KW-0472">Membrane</keyword>
<name>A0AAV3WJ74_9CYAN</name>
<dbReference type="SMART" id="SM01080">
    <property type="entry name" value="CHASE2"/>
    <property type="match status" value="1"/>
</dbReference>
<dbReference type="AlphaFoldDB" id="A0AAV3WJ74"/>
<evidence type="ECO:0000256" key="1">
    <source>
        <dbReference type="SAM" id="Phobius"/>
    </source>
</evidence>
<evidence type="ECO:0000259" key="2">
    <source>
        <dbReference type="SMART" id="SM01080"/>
    </source>
</evidence>
<organism evidence="3 4">
    <name type="scientific">Microseira wollei NIES-4236</name>
    <dbReference type="NCBI Taxonomy" id="2530354"/>
    <lineage>
        <taxon>Bacteria</taxon>
        <taxon>Bacillati</taxon>
        <taxon>Cyanobacteriota</taxon>
        <taxon>Cyanophyceae</taxon>
        <taxon>Oscillatoriophycideae</taxon>
        <taxon>Aerosakkonematales</taxon>
        <taxon>Aerosakkonemataceae</taxon>
        <taxon>Microseira</taxon>
    </lineage>
</organism>
<keyword evidence="4" id="KW-1185">Reference proteome</keyword>
<accession>A0AAV3WJ74</accession>
<dbReference type="Pfam" id="PF12770">
    <property type="entry name" value="CHAT"/>
    <property type="match status" value="1"/>
</dbReference>
<feature type="transmembrane region" description="Helical" evidence="1">
    <location>
        <begin position="668"/>
        <end position="690"/>
    </location>
</feature>
<gene>
    <name evidence="3" type="ORF">MiSe_47420</name>
</gene>
<feature type="domain" description="CHASE2" evidence="2">
    <location>
        <begin position="318"/>
        <end position="633"/>
    </location>
</feature>
<dbReference type="InterPro" id="IPR007890">
    <property type="entry name" value="CHASE2"/>
</dbReference>
<sequence length="696" mass="78676">MLNSWLKSEEFQQIDRELGRELNTGSKIRFLIQVDDDLTQRLPWHLWNFFKDYSKAEIALSSSEYRVIPRQYRSEGQINILAILGNSKGIDVQKDREMLENLQGAKSEFLVEPQRKSLNDHLWEKSWDILFFAGHSQTEGETGRIEINQTDSLTIQELKYALQKAVKRGLKLAIFNSCDGLGLARALADLHIPQIIVMREPVPDLVAQEFLKYFLQEFADGKPLYLAVRAARERLQGLEDDFPAASWLPIICQHPASVPPTWQQLRDGIESDRTIPPINIESDPPKPHPVTRILTHPALVASVAITALVLGVRQLGWLQPLELKAYDRMMRLRPDEGPDRRLLVITIDEADLQYQDRMGMEKRWSLADAALNQLLKKLEVYQPRVIGLDIYRDFPVRREQVELAKQLRQNNNFIAVCKHSDPEANAPGIRPPHEVSEERLGFSDVVVDDDDVLRRQLLHLTPDPASPCRTKYALSLQLAMHYLAKQGIQPQVTPEGYLQFGKISFKPLETRTGGYKRVDAWGYQVLLNYRSYRSPQNIAPQISLREFLTNGIDPNAVKDRIVVIGVTTTNAGDYWSTPYGAKPNQKIPGVIIQAQMVSQIISAALDNRSLIWVWPLWGESLWIWGWSLVGGIVSSSRLLLRYQALGGGAALGTLLLICWSIFTQAGWIPLVPAALALVGTGGVILAYMAAQNKQQS</sequence>
<keyword evidence="1" id="KW-0812">Transmembrane</keyword>
<evidence type="ECO:0000313" key="4">
    <source>
        <dbReference type="Proteomes" id="UP001050975"/>
    </source>
</evidence>
<protein>
    <submittedName>
        <fullName evidence="3">Chase2 sensor protein</fullName>
    </submittedName>
</protein>
<dbReference type="EMBL" id="BLAY01000079">
    <property type="protein sequence ID" value="GET39969.1"/>
    <property type="molecule type" value="Genomic_DNA"/>
</dbReference>
<feature type="transmembrane region" description="Helical" evidence="1">
    <location>
        <begin position="644"/>
        <end position="662"/>
    </location>
</feature>
<proteinExistence type="predicted"/>
<evidence type="ECO:0000313" key="3">
    <source>
        <dbReference type="EMBL" id="GET39969.1"/>
    </source>
</evidence>
<comment type="caution">
    <text evidence="3">The sequence shown here is derived from an EMBL/GenBank/DDBJ whole genome shotgun (WGS) entry which is preliminary data.</text>
</comment>
<keyword evidence="1" id="KW-1133">Transmembrane helix</keyword>
<dbReference type="Pfam" id="PF05226">
    <property type="entry name" value="CHASE2"/>
    <property type="match status" value="1"/>
</dbReference>
<feature type="transmembrane region" description="Helical" evidence="1">
    <location>
        <begin position="611"/>
        <end position="632"/>
    </location>
</feature>